<dbReference type="STRING" id="685588.A0A067SX32"/>
<dbReference type="InterPro" id="IPR011333">
    <property type="entry name" value="SKP1/BTB/POZ_sf"/>
</dbReference>
<evidence type="ECO:0008006" key="3">
    <source>
        <dbReference type="Google" id="ProtNLM"/>
    </source>
</evidence>
<dbReference type="EMBL" id="KL142380">
    <property type="protein sequence ID" value="KDR75470.1"/>
    <property type="molecule type" value="Genomic_DNA"/>
</dbReference>
<dbReference type="OrthoDB" id="3199068at2759"/>
<evidence type="ECO:0000313" key="1">
    <source>
        <dbReference type="EMBL" id="KDR75470.1"/>
    </source>
</evidence>
<dbReference type="Gene3D" id="3.30.710.10">
    <property type="entry name" value="Potassium Channel Kv1.1, Chain A"/>
    <property type="match status" value="1"/>
</dbReference>
<name>A0A067SX32_GALM3</name>
<gene>
    <name evidence="1" type="ORF">GALMADRAFT_226117</name>
</gene>
<sequence length="219" mass="24025">MSLPNASGSAASGSNSGSASRDAAYFLEPVVFKVEDALFQVPRHHFAANPVFSTIFTLSPPEGSPVEGSSEANPFVLERISKKDFQAFLSVLYPLTIPHSYSNTTAEEWKSVLVLSTMWEFQSLRDLAVQTLGSPGVLDPVSKILLGAKHDIPEWFISGCVELVTRPKGPRAEEVDLLGADTAIKIYDLREGRIEAQIRRYNFDARARVKAEFQNVLGP</sequence>
<proteinExistence type="predicted"/>
<dbReference type="SUPFAM" id="SSF54695">
    <property type="entry name" value="POZ domain"/>
    <property type="match status" value="1"/>
</dbReference>
<accession>A0A067SX32</accession>
<organism evidence="1 2">
    <name type="scientific">Galerina marginata (strain CBS 339.88)</name>
    <dbReference type="NCBI Taxonomy" id="685588"/>
    <lineage>
        <taxon>Eukaryota</taxon>
        <taxon>Fungi</taxon>
        <taxon>Dikarya</taxon>
        <taxon>Basidiomycota</taxon>
        <taxon>Agaricomycotina</taxon>
        <taxon>Agaricomycetes</taxon>
        <taxon>Agaricomycetidae</taxon>
        <taxon>Agaricales</taxon>
        <taxon>Agaricineae</taxon>
        <taxon>Strophariaceae</taxon>
        <taxon>Galerina</taxon>
    </lineage>
</organism>
<dbReference type="AlphaFoldDB" id="A0A067SX32"/>
<keyword evidence="2" id="KW-1185">Reference proteome</keyword>
<dbReference type="Proteomes" id="UP000027222">
    <property type="component" value="Unassembled WGS sequence"/>
</dbReference>
<dbReference type="HOGENOM" id="CLU_047592_2_2_1"/>
<evidence type="ECO:0000313" key="2">
    <source>
        <dbReference type="Proteomes" id="UP000027222"/>
    </source>
</evidence>
<reference evidence="2" key="1">
    <citation type="journal article" date="2014" name="Proc. Natl. Acad. Sci. U.S.A.">
        <title>Extensive sampling of basidiomycete genomes demonstrates inadequacy of the white-rot/brown-rot paradigm for wood decay fungi.</title>
        <authorList>
            <person name="Riley R."/>
            <person name="Salamov A.A."/>
            <person name="Brown D.W."/>
            <person name="Nagy L.G."/>
            <person name="Floudas D."/>
            <person name="Held B.W."/>
            <person name="Levasseur A."/>
            <person name="Lombard V."/>
            <person name="Morin E."/>
            <person name="Otillar R."/>
            <person name="Lindquist E.A."/>
            <person name="Sun H."/>
            <person name="LaButti K.M."/>
            <person name="Schmutz J."/>
            <person name="Jabbour D."/>
            <person name="Luo H."/>
            <person name="Baker S.E."/>
            <person name="Pisabarro A.G."/>
            <person name="Walton J.D."/>
            <person name="Blanchette R.A."/>
            <person name="Henrissat B."/>
            <person name="Martin F."/>
            <person name="Cullen D."/>
            <person name="Hibbett D.S."/>
            <person name="Grigoriev I.V."/>
        </authorList>
    </citation>
    <scope>NUCLEOTIDE SEQUENCE [LARGE SCALE GENOMIC DNA]</scope>
    <source>
        <strain evidence="2">CBS 339.88</strain>
    </source>
</reference>
<protein>
    <recommendedName>
        <fullName evidence="3">BTB domain-containing protein</fullName>
    </recommendedName>
</protein>